<dbReference type="EMBL" id="JAKILJ010000007">
    <property type="protein sequence ID" value="MCL1104523.1"/>
    <property type="molecule type" value="Genomic_DNA"/>
</dbReference>
<evidence type="ECO:0000313" key="2">
    <source>
        <dbReference type="Proteomes" id="UP001139408"/>
    </source>
</evidence>
<dbReference type="AlphaFoldDB" id="A0A9X1Z3L8"/>
<keyword evidence="2" id="KW-1185">Reference proteome</keyword>
<reference evidence="1" key="1">
    <citation type="submission" date="2022-01" db="EMBL/GenBank/DDBJ databases">
        <title>Whole genome-based taxonomy of the Shewanellaceae.</title>
        <authorList>
            <person name="Martin-Rodriguez A.J."/>
        </authorList>
    </citation>
    <scope>NUCLEOTIDE SEQUENCE</scope>
    <source>
        <strain evidence="1">DSM 23803</strain>
    </source>
</reference>
<proteinExistence type="predicted"/>
<accession>A0A9X1Z3L8</accession>
<comment type="caution">
    <text evidence="1">The sequence shown here is derived from an EMBL/GenBank/DDBJ whole genome shotgun (WGS) entry which is preliminary data.</text>
</comment>
<dbReference type="RefSeq" id="WP_188924286.1">
    <property type="nucleotide sequence ID" value="NZ_BMQI01000008.1"/>
</dbReference>
<dbReference type="Proteomes" id="UP001139408">
    <property type="component" value="Unassembled WGS sequence"/>
</dbReference>
<organism evidence="1 2">
    <name type="scientific">Shewanella algicola</name>
    <dbReference type="NCBI Taxonomy" id="640633"/>
    <lineage>
        <taxon>Bacteria</taxon>
        <taxon>Pseudomonadati</taxon>
        <taxon>Pseudomonadota</taxon>
        <taxon>Gammaproteobacteria</taxon>
        <taxon>Alteromonadales</taxon>
        <taxon>Shewanellaceae</taxon>
        <taxon>Shewanella</taxon>
    </lineage>
</organism>
<sequence>MNLEIIPNLRDKGWQCHSFTDPVKEGEYITVKASKGDREIKISLLYTCATGNDIYKELDKSCDFILYQGAYYTPRELCVWRDGKCPPT</sequence>
<evidence type="ECO:0000313" key="1">
    <source>
        <dbReference type="EMBL" id="MCL1104523.1"/>
    </source>
</evidence>
<protein>
    <submittedName>
        <fullName evidence="1">Uncharacterized protein</fullName>
    </submittedName>
</protein>
<name>A0A9X1Z3L8_9GAMM</name>
<gene>
    <name evidence="1" type="ORF">L2749_04510</name>
</gene>